<comment type="caution">
    <text evidence="1">The sequence shown here is derived from an EMBL/GenBank/DDBJ whole genome shotgun (WGS) entry which is preliminary data.</text>
</comment>
<evidence type="ECO:0008006" key="3">
    <source>
        <dbReference type="Google" id="ProtNLM"/>
    </source>
</evidence>
<feature type="non-terminal residue" evidence="1">
    <location>
        <position position="130"/>
    </location>
</feature>
<name>A0ABT9J6P1_9BACL</name>
<dbReference type="Proteomes" id="UP001231941">
    <property type="component" value="Unassembled WGS sequence"/>
</dbReference>
<sequence length="130" mass="14233">EITVVSRNVIEVQFNQELEEVSRSGWTVEGNFTETPEEGDDIIDNIEVEYNSDGTLVRLVLEFELATTNIADSGLVVAFKDAALNPDTYNEFGLAPAAFSTEVVADHALVTIADKVKPEIAIVEKKDSDD</sequence>
<feature type="non-terminal residue" evidence="1">
    <location>
        <position position="1"/>
    </location>
</feature>
<keyword evidence="2" id="KW-1185">Reference proteome</keyword>
<dbReference type="EMBL" id="JAVAMP010000063">
    <property type="protein sequence ID" value="MDP5277279.1"/>
    <property type="molecule type" value="Genomic_DNA"/>
</dbReference>
<organism evidence="1 2">
    <name type="scientific">Chengkuizengella axinellae</name>
    <dbReference type="NCBI Taxonomy" id="3064388"/>
    <lineage>
        <taxon>Bacteria</taxon>
        <taxon>Bacillati</taxon>
        <taxon>Bacillota</taxon>
        <taxon>Bacilli</taxon>
        <taxon>Bacillales</taxon>
        <taxon>Paenibacillaceae</taxon>
        <taxon>Chengkuizengella</taxon>
    </lineage>
</organism>
<protein>
    <recommendedName>
        <fullName evidence="3">Cohesin domain-containing protein</fullName>
    </recommendedName>
</protein>
<dbReference type="RefSeq" id="WP_305994576.1">
    <property type="nucleotide sequence ID" value="NZ_JAVAMP010000063.1"/>
</dbReference>
<reference evidence="1 2" key="1">
    <citation type="submission" date="2023-08" db="EMBL/GenBank/DDBJ databases">
        <authorList>
            <person name="Park J.-S."/>
        </authorList>
    </citation>
    <scope>NUCLEOTIDE SEQUENCE [LARGE SCALE GENOMIC DNA]</scope>
    <source>
        <strain evidence="1 2">2205SS18-9</strain>
    </source>
</reference>
<gene>
    <name evidence="1" type="ORF">Q5Y73_24675</name>
</gene>
<proteinExistence type="predicted"/>
<evidence type="ECO:0000313" key="2">
    <source>
        <dbReference type="Proteomes" id="UP001231941"/>
    </source>
</evidence>
<accession>A0ABT9J6P1</accession>
<evidence type="ECO:0000313" key="1">
    <source>
        <dbReference type="EMBL" id="MDP5277279.1"/>
    </source>
</evidence>